<gene>
    <name evidence="2" type="ORF">ACFSQ0_09655</name>
</gene>
<accession>A0ABW5SEW7</accession>
<protein>
    <submittedName>
        <fullName evidence="2">SDR family oxidoreductase</fullName>
    </submittedName>
</protein>
<dbReference type="Proteomes" id="UP001597357">
    <property type="component" value="Unassembled WGS sequence"/>
</dbReference>
<dbReference type="InterPro" id="IPR016040">
    <property type="entry name" value="NAD(P)-bd_dom"/>
</dbReference>
<dbReference type="Pfam" id="PF13460">
    <property type="entry name" value="NAD_binding_10"/>
    <property type="match status" value="1"/>
</dbReference>
<dbReference type="Gene3D" id="3.40.50.720">
    <property type="entry name" value="NAD(P)-binding Rossmann-like Domain"/>
    <property type="match status" value="1"/>
</dbReference>
<sequence>MKQEKVLVAGANGKTGREIVALLKNHQDYSPIALIRKQEQQAFFDGMQVETRLGDLEGDLEPAVQEIDRVIFAAGSGSKTGKDKTTAVDQNGAINLIDRAKAAGVRKFVMLSSMGADNPEQNKELEHYLKAKQKADEHLQASFLEYTIVRPGALTDAEKTNKIKAEKKLNQYGEISRKDVAQVLVDSLPPNMLKNKTFEILNGELATPLALEQVDYA</sequence>
<dbReference type="PANTHER" id="PTHR15020:SF50">
    <property type="entry name" value="UPF0659 PROTEIN YMR090W"/>
    <property type="match status" value="1"/>
</dbReference>
<evidence type="ECO:0000313" key="3">
    <source>
        <dbReference type="Proteomes" id="UP001597357"/>
    </source>
</evidence>
<evidence type="ECO:0000313" key="2">
    <source>
        <dbReference type="EMBL" id="MFD2698256.1"/>
    </source>
</evidence>
<keyword evidence="3" id="KW-1185">Reference proteome</keyword>
<dbReference type="SUPFAM" id="SSF51735">
    <property type="entry name" value="NAD(P)-binding Rossmann-fold domains"/>
    <property type="match status" value="1"/>
</dbReference>
<dbReference type="PANTHER" id="PTHR15020">
    <property type="entry name" value="FLAVIN REDUCTASE-RELATED"/>
    <property type="match status" value="1"/>
</dbReference>
<dbReference type="EMBL" id="JBHULZ010000041">
    <property type="protein sequence ID" value="MFD2698256.1"/>
    <property type="molecule type" value="Genomic_DNA"/>
</dbReference>
<dbReference type="RefSeq" id="WP_379047529.1">
    <property type="nucleotide sequence ID" value="NZ_JBHULZ010000041.1"/>
</dbReference>
<evidence type="ECO:0000259" key="1">
    <source>
        <dbReference type="Pfam" id="PF13460"/>
    </source>
</evidence>
<proteinExistence type="predicted"/>
<comment type="caution">
    <text evidence="2">The sequence shown here is derived from an EMBL/GenBank/DDBJ whole genome shotgun (WGS) entry which is preliminary data.</text>
</comment>
<dbReference type="InterPro" id="IPR036291">
    <property type="entry name" value="NAD(P)-bd_dom_sf"/>
</dbReference>
<feature type="domain" description="NAD(P)-binding" evidence="1">
    <location>
        <begin position="10"/>
        <end position="188"/>
    </location>
</feature>
<name>A0ABW5SEW7_9FLAO</name>
<organism evidence="2 3">
    <name type="scientific">Mesonia sediminis</name>
    <dbReference type="NCBI Taxonomy" id="1703946"/>
    <lineage>
        <taxon>Bacteria</taxon>
        <taxon>Pseudomonadati</taxon>
        <taxon>Bacteroidota</taxon>
        <taxon>Flavobacteriia</taxon>
        <taxon>Flavobacteriales</taxon>
        <taxon>Flavobacteriaceae</taxon>
        <taxon>Mesonia</taxon>
    </lineage>
</organism>
<dbReference type="CDD" id="cd05243">
    <property type="entry name" value="SDR_a5"/>
    <property type="match status" value="1"/>
</dbReference>
<reference evidence="3" key="1">
    <citation type="journal article" date="2019" name="Int. J. Syst. Evol. Microbiol.">
        <title>The Global Catalogue of Microorganisms (GCM) 10K type strain sequencing project: providing services to taxonomists for standard genome sequencing and annotation.</title>
        <authorList>
            <consortium name="The Broad Institute Genomics Platform"/>
            <consortium name="The Broad Institute Genome Sequencing Center for Infectious Disease"/>
            <person name="Wu L."/>
            <person name="Ma J."/>
        </authorList>
    </citation>
    <scope>NUCLEOTIDE SEQUENCE [LARGE SCALE GENOMIC DNA]</scope>
    <source>
        <strain evidence="3">KCTC 42255</strain>
    </source>
</reference>